<dbReference type="Proteomes" id="UP001061999">
    <property type="component" value="Unassembled WGS sequence"/>
</dbReference>
<evidence type="ECO:0000256" key="1">
    <source>
        <dbReference type="SAM" id="MobiDB-lite"/>
    </source>
</evidence>
<evidence type="ECO:0000313" key="3">
    <source>
        <dbReference type="Proteomes" id="UP001061999"/>
    </source>
</evidence>
<accession>A0ABT3F6S2</accession>
<evidence type="ECO:0000313" key="2">
    <source>
        <dbReference type="EMBL" id="MCW1244808.1"/>
    </source>
</evidence>
<feature type="region of interest" description="Disordered" evidence="1">
    <location>
        <begin position="53"/>
        <end position="72"/>
    </location>
</feature>
<sequence length="72" mass="8339">MADSPHHGRIAIHCTMPYAMSQDDKLIDFSAERAKRVHDLNEKRLNEVRQAFEQAMPLGKAKKKPKNKPKKR</sequence>
<keyword evidence="3" id="KW-1185">Reference proteome</keyword>
<organism evidence="2 3">
    <name type="scientific">Pseudomonas agronomica</name>
    <dbReference type="NCBI Taxonomy" id="2979328"/>
    <lineage>
        <taxon>Bacteria</taxon>
        <taxon>Pseudomonadati</taxon>
        <taxon>Pseudomonadota</taxon>
        <taxon>Gammaproteobacteria</taxon>
        <taxon>Pseudomonadales</taxon>
        <taxon>Pseudomonadaceae</taxon>
        <taxon>Pseudomonas</taxon>
    </lineage>
</organism>
<proteinExistence type="predicted"/>
<dbReference type="EMBL" id="JAOSHO010000102">
    <property type="protein sequence ID" value="MCW1244808.1"/>
    <property type="molecule type" value="Genomic_DNA"/>
</dbReference>
<reference evidence="2" key="1">
    <citation type="submission" date="2022-07" db="EMBL/GenBank/DDBJ databases">
        <title>Pseudomonas agronomica sp. nov.: a novel bacterium with biotechnological application in the synthesis of biofertilizers from valorized agricultural residues.</title>
        <authorList>
            <person name="Robas M."/>
            <person name="Fernandez V.M."/>
            <person name="Luna L."/>
            <person name="Provanza A."/>
            <person name="Jimenez P.A."/>
        </authorList>
    </citation>
    <scope>NUCLEOTIDE SEQUENCE</scope>
    <source>
        <strain evidence="2">SAICEU22T</strain>
    </source>
</reference>
<dbReference type="RefSeq" id="WP_033864460.1">
    <property type="nucleotide sequence ID" value="NZ_JAOSHO010000102.1"/>
</dbReference>
<comment type="caution">
    <text evidence="2">The sequence shown here is derived from an EMBL/GenBank/DDBJ whole genome shotgun (WGS) entry which is preliminary data.</text>
</comment>
<feature type="compositionally biased region" description="Basic residues" evidence="1">
    <location>
        <begin position="60"/>
        <end position="72"/>
    </location>
</feature>
<protein>
    <submittedName>
        <fullName evidence="2">Uncharacterized protein</fullName>
    </submittedName>
</protein>
<gene>
    <name evidence="2" type="ORF">OC610_10365</name>
</gene>
<name>A0ABT3F6S2_9PSED</name>